<dbReference type="Proteomes" id="UP000708148">
    <property type="component" value="Unassembled WGS sequence"/>
</dbReference>
<name>A0A8S1IWL9_9CHLO</name>
<feature type="non-terminal residue" evidence="1">
    <location>
        <position position="90"/>
    </location>
</feature>
<keyword evidence="2" id="KW-1185">Reference proteome</keyword>
<proteinExistence type="predicted"/>
<gene>
    <name evidence="1" type="ORF">OSTQU699_LOCUS4921</name>
</gene>
<reference evidence="1" key="1">
    <citation type="submission" date="2020-12" db="EMBL/GenBank/DDBJ databases">
        <authorList>
            <person name="Iha C."/>
        </authorList>
    </citation>
    <scope>NUCLEOTIDE SEQUENCE</scope>
</reference>
<dbReference type="EMBL" id="CAJHUC010001055">
    <property type="protein sequence ID" value="CAD7699563.1"/>
    <property type="molecule type" value="Genomic_DNA"/>
</dbReference>
<accession>A0A8S1IWL9</accession>
<comment type="caution">
    <text evidence="1">The sequence shown here is derived from an EMBL/GenBank/DDBJ whole genome shotgun (WGS) entry which is preliminary data.</text>
</comment>
<dbReference type="AlphaFoldDB" id="A0A8S1IWL9"/>
<protein>
    <submittedName>
        <fullName evidence="1">Uncharacterized protein</fullName>
    </submittedName>
</protein>
<organism evidence="1 2">
    <name type="scientific">Ostreobium quekettii</name>
    <dbReference type="NCBI Taxonomy" id="121088"/>
    <lineage>
        <taxon>Eukaryota</taxon>
        <taxon>Viridiplantae</taxon>
        <taxon>Chlorophyta</taxon>
        <taxon>core chlorophytes</taxon>
        <taxon>Ulvophyceae</taxon>
        <taxon>TCBD clade</taxon>
        <taxon>Bryopsidales</taxon>
        <taxon>Ostreobineae</taxon>
        <taxon>Ostreobiaceae</taxon>
        <taxon>Ostreobium</taxon>
    </lineage>
</organism>
<evidence type="ECO:0000313" key="1">
    <source>
        <dbReference type="EMBL" id="CAD7699563.1"/>
    </source>
</evidence>
<evidence type="ECO:0000313" key="2">
    <source>
        <dbReference type="Proteomes" id="UP000708148"/>
    </source>
</evidence>
<sequence length="90" mass="9820">MAFICCSCRSQLAVLSEAPVFSSAIFPRELWTLALKDCVMVTEEPHIKVIAQASHDVEGSLALFMAAAAVTLALCVLRKELQRLSKIEPT</sequence>